<dbReference type="InterPro" id="IPR012677">
    <property type="entry name" value="Nucleotide-bd_a/b_plait_sf"/>
</dbReference>
<feature type="compositionally biased region" description="Polar residues" evidence="3">
    <location>
        <begin position="379"/>
        <end position="388"/>
    </location>
</feature>
<dbReference type="SMART" id="SM00028">
    <property type="entry name" value="TPR"/>
    <property type="match status" value="3"/>
</dbReference>
<dbReference type="PROSITE" id="PS50102">
    <property type="entry name" value="RRM"/>
    <property type="match status" value="1"/>
</dbReference>
<dbReference type="Proteomes" id="UP001474421">
    <property type="component" value="Unassembled WGS sequence"/>
</dbReference>
<dbReference type="AlphaFoldDB" id="A0AAW1BA84"/>
<feature type="repeat" description="TPR" evidence="2">
    <location>
        <begin position="483"/>
        <end position="516"/>
    </location>
</feature>
<dbReference type="InterPro" id="IPR035979">
    <property type="entry name" value="RBD_domain_sf"/>
</dbReference>
<gene>
    <name evidence="5" type="ORF">NXF25_013447</name>
</gene>
<feature type="compositionally biased region" description="Basic and acidic residues" evidence="3">
    <location>
        <begin position="363"/>
        <end position="378"/>
    </location>
</feature>
<feature type="compositionally biased region" description="Basic and acidic residues" evidence="3">
    <location>
        <begin position="450"/>
        <end position="473"/>
    </location>
</feature>
<dbReference type="GO" id="GO:0003723">
    <property type="term" value="F:RNA binding"/>
    <property type="evidence" value="ECO:0007669"/>
    <property type="project" value="UniProtKB-UniRule"/>
</dbReference>
<evidence type="ECO:0000256" key="1">
    <source>
        <dbReference type="PROSITE-ProRule" id="PRU00176"/>
    </source>
</evidence>
<dbReference type="SMART" id="SM00360">
    <property type="entry name" value="RRM"/>
    <property type="match status" value="1"/>
</dbReference>
<dbReference type="SUPFAM" id="SSF54928">
    <property type="entry name" value="RNA-binding domain, RBD"/>
    <property type="match status" value="1"/>
</dbReference>
<feature type="region of interest" description="Disordered" evidence="3">
    <location>
        <begin position="446"/>
        <end position="473"/>
    </location>
</feature>
<keyword evidence="2" id="KW-0802">TPR repeat</keyword>
<reference evidence="5 6" key="1">
    <citation type="journal article" date="2024" name="Proc. Natl. Acad. Sci. U.S.A.">
        <title>The genetic regulatory architecture and epigenomic basis for age-related changes in rattlesnake venom.</title>
        <authorList>
            <person name="Hogan M.P."/>
            <person name="Holding M.L."/>
            <person name="Nystrom G.S."/>
            <person name="Colston T.J."/>
            <person name="Bartlett D.A."/>
            <person name="Mason A.J."/>
            <person name="Ellsworth S.A."/>
            <person name="Rautsaw R.M."/>
            <person name="Lawrence K.C."/>
            <person name="Strickland J.L."/>
            <person name="He B."/>
            <person name="Fraser P."/>
            <person name="Margres M.J."/>
            <person name="Gilbert D.M."/>
            <person name="Gibbs H.L."/>
            <person name="Parkinson C.L."/>
            <person name="Rokyta D.R."/>
        </authorList>
    </citation>
    <scope>NUCLEOTIDE SEQUENCE [LARGE SCALE GENOMIC DNA]</scope>
    <source>
        <strain evidence="5">DRR0105</strain>
    </source>
</reference>
<evidence type="ECO:0000256" key="3">
    <source>
        <dbReference type="SAM" id="MobiDB-lite"/>
    </source>
</evidence>
<dbReference type="EMBL" id="JAOTOJ010000007">
    <property type="protein sequence ID" value="KAK9398478.1"/>
    <property type="molecule type" value="Genomic_DNA"/>
</dbReference>
<name>A0AAW1BA84_CROAD</name>
<dbReference type="InterPro" id="IPR011990">
    <property type="entry name" value="TPR-like_helical_dom_sf"/>
</dbReference>
<evidence type="ECO:0000256" key="2">
    <source>
        <dbReference type="PROSITE-ProRule" id="PRU00339"/>
    </source>
</evidence>
<feature type="region of interest" description="Disordered" evidence="3">
    <location>
        <begin position="1"/>
        <end position="78"/>
    </location>
</feature>
<dbReference type="InterPro" id="IPR019734">
    <property type="entry name" value="TPR_rpt"/>
</dbReference>
<dbReference type="PROSITE" id="PS50005">
    <property type="entry name" value="TPR"/>
    <property type="match status" value="1"/>
</dbReference>
<accession>A0AAW1BA84</accession>
<sequence>MQRAPPAPSRRSFSRSLQRREPRRFAGSAVARRFGARGGAGCSHVARLGQPGTRPVRSSAGSPREASSGSMAGEGPPRLAGRLLRAAFPGGCLDSAPRALSRKFQAEVAGLGKGRLRGLRPGQAAARRKSSRGTDLGGHDALCACARAFSPRTGPAAAPKWRPRCLPEGDLGFRFRRKGRSCPRRSSPPEGLLRAAAVPLAAALLGGIMQRLPLGEGEEDEEEEEERAAACVRHWEWARRGQRCPYFNREPCWYCVINYSGYETWEDSSEEAEESSDDDDILHNHYTTFCGFRRAFLCPPSASLPPRSSNLDLAVLGLSLPQKQQLTAEEAERNAELLVAEEERLKKKAEKKRMKKKRQKDRKRQERRDLELKAKSEANKSSAGQNEGTLALDGGPPDSEGSFSEASPGRSPSRHLMEEAEEEEEEEELDFSSTFVSKARLKVDAQSLLPRKERGGKKPRERKADTKQKAEKPELQLTSVEQSMVLADCGNETAKQERYHEAVLLFTEAIKLNPQEYRFFGNRSFCYEKLQSHTEALRDAQHALSLQPGWPRGLFRQGKALLGLKRYADAARMFQQLLQFDGFRGDAALQLQKCRIQHLLESRLGCPRRDRDVLPAEAQLLLSGKQPAGQRCPDSSAQAIATIRLAPPAAKAPVREWFAVWVGNLAPKITQQVLLRYFQPFGPIHSIRCLPHKSCAFVNYSRKEAAEAAYAALQVRLLPPFAGPEVEVRIGSLPAHFHHRGFLPFFSQGTEVEGRKLLLQLKHPAHATAAPSKAAPRHCFSWA</sequence>
<dbReference type="Pfam" id="PF00076">
    <property type="entry name" value="RRM_1"/>
    <property type="match status" value="1"/>
</dbReference>
<dbReference type="PANTHER" id="PTHR47678">
    <property type="entry name" value="TETRATRICOPEPTIDE REPEAT PROTEIN 31"/>
    <property type="match status" value="1"/>
</dbReference>
<evidence type="ECO:0000259" key="4">
    <source>
        <dbReference type="PROSITE" id="PS50102"/>
    </source>
</evidence>
<feature type="region of interest" description="Disordered" evidence="3">
    <location>
        <begin position="347"/>
        <end position="433"/>
    </location>
</feature>
<organism evidence="5 6">
    <name type="scientific">Crotalus adamanteus</name>
    <name type="common">Eastern diamondback rattlesnake</name>
    <dbReference type="NCBI Taxonomy" id="8729"/>
    <lineage>
        <taxon>Eukaryota</taxon>
        <taxon>Metazoa</taxon>
        <taxon>Chordata</taxon>
        <taxon>Craniata</taxon>
        <taxon>Vertebrata</taxon>
        <taxon>Euteleostomi</taxon>
        <taxon>Lepidosauria</taxon>
        <taxon>Squamata</taxon>
        <taxon>Bifurcata</taxon>
        <taxon>Unidentata</taxon>
        <taxon>Episquamata</taxon>
        <taxon>Toxicofera</taxon>
        <taxon>Serpentes</taxon>
        <taxon>Colubroidea</taxon>
        <taxon>Viperidae</taxon>
        <taxon>Crotalinae</taxon>
        <taxon>Crotalus</taxon>
    </lineage>
</organism>
<dbReference type="Gene3D" id="1.25.40.10">
    <property type="entry name" value="Tetratricopeptide repeat domain"/>
    <property type="match status" value="1"/>
</dbReference>
<comment type="caution">
    <text evidence="5">The sequence shown here is derived from an EMBL/GenBank/DDBJ whole genome shotgun (WGS) entry which is preliminary data.</text>
</comment>
<dbReference type="PANTHER" id="PTHR47678:SF1">
    <property type="entry name" value="TETRATRICOPEPTIDE REPEAT PROTEIN 31"/>
    <property type="match status" value="1"/>
</dbReference>
<feature type="compositionally biased region" description="Polar residues" evidence="3">
    <location>
        <begin position="59"/>
        <end position="70"/>
    </location>
</feature>
<protein>
    <submittedName>
        <fullName evidence="5">Tetratricopeptide repeat protein 31</fullName>
    </submittedName>
</protein>
<keyword evidence="6" id="KW-1185">Reference proteome</keyword>
<feature type="compositionally biased region" description="Basic residues" evidence="3">
    <location>
        <begin position="347"/>
        <end position="362"/>
    </location>
</feature>
<keyword evidence="1" id="KW-0694">RNA-binding</keyword>
<dbReference type="Gene3D" id="3.30.70.330">
    <property type="match status" value="1"/>
</dbReference>
<feature type="domain" description="RRM" evidence="4">
    <location>
        <begin position="658"/>
        <end position="733"/>
    </location>
</feature>
<feature type="compositionally biased region" description="Acidic residues" evidence="3">
    <location>
        <begin position="419"/>
        <end position="430"/>
    </location>
</feature>
<dbReference type="InterPro" id="IPR000504">
    <property type="entry name" value="RRM_dom"/>
</dbReference>
<dbReference type="SUPFAM" id="SSF48452">
    <property type="entry name" value="TPR-like"/>
    <property type="match status" value="1"/>
</dbReference>
<proteinExistence type="predicted"/>
<evidence type="ECO:0000313" key="5">
    <source>
        <dbReference type="EMBL" id="KAK9398478.1"/>
    </source>
</evidence>
<evidence type="ECO:0000313" key="6">
    <source>
        <dbReference type="Proteomes" id="UP001474421"/>
    </source>
</evidence>